<dbReference type="AlphaFoldDB" id="A0A1E3L251"/>
<gene>
    <name evidence="1" type="ORF">PTI45_02667</name>
</gene>
<accession>A0A1E3L251</accession>
<evidence type="ECO:0000313" key="2">
    <source>
        <dbReference type="Proteomes" id="UP000094578"/>
    </source>
</evidence>
<dbReference type="Proteomes" id="UP000094578">
    <property type="component" value="Unassembled WGS sequence"/>
</dbReference>
<organism evidence="1 2">
    <name type="scientific">Paenibacillus nuruki</name>
    <dbReference type="NCBI Taxonomy" id="1886670"/>
    <lineage>
        <taxon>Bacteria</taxon>
        <taxon>Bacillati</taxon>
        <taxon>Bacillota</taxon>
        <taxon>Bacilli</taxon>
        <taxon>Bacillales</taxon>
        <taxon>Paenibacillaceae</taxon>
        <taxon>Paenibacillus</taxon>
    </lineage>
</organism>
<dbReference type="EMBL" id="MDER01000045">
    <property type="protein sequence ID" value="ODP27848.1"/>
    <property type="molecule type" value="Genomic_DNA"/>
</dbReference>
<reference evidence="1 2" key="1">
    <citation type="submission" date="2016-08" db="EMBL/GenBank/DDBJ databases">
        <title>Genome sequencing of Paenibacillus sp. TI45-13ar, isolated from Korean traditional nuruk.</title>
        <authorList>
            <person name="Kim S.-J."/>
        </authorList>
    </citation>
    <scope>NUCLEOTIDE SEQUENCE [LARGE SCALE GENOMIC DNA]</scope>
    <source>
        <strain evidence="1 2">TI45-13ar</strain>
    </source>
</reference>
<comment type="caution">
    <text evidence="1">The sequence shown here is derived from an EMBL/GenBank/DDBJ whole genome shotgun (WGS) entry which is preliminary data.</text>
</comment>
<proteinExistence type="predicted"/>
<protein>
    <submittedName>
        <fullName evidence="1">Uncharacterized protein</fullName>
    </submittedName>
</protein>
<keyword evidence="2" id="KW-1185">Reference proteome</keyword>
<name>A0A1E3L251_9BACL</name>
<dbReference type="RefSeq" id="WP_069328081.1">
    <property type="nucleotide sequence ID" value="NZ_MDER01000045.1"/>
</dbReference>
<evidence type="ECO:0000313" key="1">
    <source>
        <dbReference type="EMBL" id="ODP27848.1"/>
    </source>
</evidence>
<sequence>MNQLKVEVKQSIHTDVDHPCIFIDRVELDSWLDQLYANHNYLGLIPCITDWMDTEVEQQLVIKRYTDRQDVVVLPILMCPDDCDLWCTVIVAEVIQKQNEIWWNRIGVDQSDIKRSYHNIGHTVEWFEHIPPLIFDKHLYYKELDRIYLPVSS</sequence>